<dbReference type="Proteomes" id="UP000827976">
    <property type="component" value="Chromosome 3"/>
</dbReference>
<reference evidence="2" key="1">
    <citation type="journal article" date="2022" name="Nat. Commun.">
        <title>Chromosome evolution and the genetic basis of agronomically important traits in greater yam.</title>
        <authorList>
            <person name="Bredeson J.V."/>
            <person name="Lyons J.B."/>
            <person name="Oniyinde I.O."/>
            <person name="Okereke N.R."/>
            <person name="Kolade O."/>
            <person name="Nnabue I."/>
            <person name="Nwadili C.O."/>
            <person name="Hribova E."/>
            <person name="Parker M."/>
            <person name="Nwogha J."/>
            <person name="Shu S."/>
            <person name="Carlson J."/>
            <person name="Kariba R."/>
            <person name="Muthemba S."/>
            <person name="Knop K."/>
            <person name="Barton G.J."/>
            <person name="Sherwood A.V."/>
            <person name="Lopez-Montes A."/>
            <person name="Asiedu R."/>
            <person name="Jamnadass R."/>
            <person name="Muchugi A."/>
            <person name="Goodstein D."/>
            <person name="Egesi C.N."/>
            <person name="Featherston J."/>
            <person name="Asfaw A."/>
            <person name="Simpson G.G."/>
            <person name="Dolezel J."/>
            <person name="Hendre P.S."/>
            <person name="Van Deynze A."/>
            <person name="Kumar P.L."/>
            <person name="Obidiegwu J.E."/>
            <person name="Bhattacharjee R."/>
            <person name="Rokhsar D.S."/>
        </authorList>
    </citation>
    <scope>NUCLEOTIDE SEQUENCE [LARGE SCALE GENOMIC DNA]</scope>
    <source>
        <strain evidence="2">cv. TDa95/00328</strain>
    </source>
</reference>
<keyword evidence="2" id="KW-1185">Reference proteome</keyword>
<evidence type="ECO:0000313" key="2">
    <source>
        <dbReference type="Proteomes" id="UP000827976"/>
    </source>
</evidence>
<sequence length="205" mass="23425">MTSQGGNSSTPVGSSQSAIRIDSPMESPNESPNESPIDTPTQISEETTQVGEKRLKSMVWQHFKKIKVGESDKAECNYCKKLLGGDSKNGTRHLHDHHKVCKMRPFNNIRQKTLVQQQWKADGKMCVSNYTFDQESSRKDLASMIITHEYPISMVEHHGFKKYSANLQPLFKIPSRNTIKKDIMKMYANEKSKIIDLLKKNLRLQ</sequence>
<comment type="caution">
    <text evidence="1">The sequence shown here is derived from an EMBL/GenBank/DDBJ whole genome shotgun (WGS) entry which is preliminary data.</text>
</comment>
<proteinExistence type="predicted"/>
<dbReference type="EMBL" id="CM037013">
    <property type="protein sequence ID" value="KAH7688600.1"/>
    <property type="molecule type" value="Genomic_DNA"/>
</dbReference>
<protein>
    <submittedName>
        <fullName evidence="1">Beta-beta-alpha zinc fingers domain-containing protein</fullName>
    </submittedName>
</protein>
<accession>A0ACB7WKV0</accession>
<name>A0ACB7WKV0_DIOAL</name>
<gene>
    <name evidence="1" type="ORF">IHE45_03G042300</name>
</gene>
<organism evidence="1 2">
    <name type="scientific">Dioscorea alata</name>
    <name type="common">Purple yam</name>
    <dbReference type="NCBI Taxonomy" id="55571"/>
    <lineage>
        <taxon>Eukaryota</taxon>
        <taxon>Viridiplantae</taxon>
        <taxon>Streptophyta</taxon>
        <taxon>Embryophyta</taxon>
        <taxon>Tracheophyta</taxon>
        <taxon>Spermatophyta</taxon>
        <taxon>Magnoliopsida</taxon>
        <taxon>Liliopsida</taxon>
        <taxon>Dioscoreales</taxon>
        <taxon>Dioscoreaceae</taxon>
        <taxon>Dioscorea</taxon>
    </lineage>
</organism>
<evidence type="ECO:0000313" key="1">
    <source>
        <dbReference type="EMBL" id="KAH7688600.1"/>
    </source>
</evidence>